<reference evidence="1" key="2">
    <citation type="journal article" date="2020" name="Nat. Commun.">
        <title>Large-scale genome sequencing of mycorrhizal fungi provides insights into the early evolution of symbiotic traits.</title>
        <authorList>
            <person name="Miyauchi S."/>
            <person name="Kiss E."/>
            <person name="Kuo A."/>
            <person name="Drula E."/>
            <person name="Kohler A."/>
            <person name="Sanchez-Garcia M."/>
            <person name="Morin E."/>
            <person name="Andreopoulos B."/>
            <person name="Barry K.W."/>
            <person name="Bonito G."/>
            <person name="Buee M."/>
            <person name="Carver A."/>
            <person name="Chen C."/>
            <person name="Cichocki N."/>
            <person name="Clum A."/>
            <person name="Culley D."/>
            <person name="Crous P.W."/>
            <person name="Fauchery L."/>
            <person name="Girlanda M."/>
            <person name="Hayes R.D."/>
            <person name="Keri Z."/>
            <person name="LaButti K."/>
            <person name="Lipzen A."/>
            <person name="Lombard V."/>
            <person name="Magnuson J."/>
            <person name="Maillard F."/>
            <person name="Murat C."/>
            <person name="Nolan M."/>
            <person name="Ohm R.A."/>
            <person name="Pangilinan J."/>
            <person name="Pereira M.F."/>
            <person name="Perotto S."/>
            <person name="Peter M."/>
            <person name="Pfister S."/>
            <person name="Riley R."/>
            <person name="Sitrit Y."/>
            <person name="Stielow J.B."/>
            <person name="Szollosi G."/>
            <person name="Zifcakova L."/>
            <person name="Stursova M."/>
            <person name="Spatafora J.W."/>
            <person name="Tedersoo L."/>
            <person name="Vaario L.M."/>
            <person name="Yamada A."/>
            <person name="Yan M."/>
            <person name="Wang P."/>
            <person name="Xu J."/>
            <person name="Bruns T."/>
            <person name="Baldrian P."/>
            <person name="Vilgalys R."/>
            <person name="Dunand C."/>
            <person name="Henrissat B."/>
            <person name="Grigoriev I.V."/>
            <person name="Hibbett D."/>
            <person name="Nagy L.G."/>
            <person name="Martin F.M."/>
        </authorList>
    </citation>
    <scope>NUCLEOTIDE SEQUENCE</scope>
    <source>
        <strain evidence="1">P2</strain>
    </source>
</reference>
<accession>A0ACB6ZQE9</accession>
<sequence>MSCEAGPTDTQFWANFYTVEITSDECLSEVGSLLNCSSKITVARSLRGNEAQAFVDFLDRRGLRLLSKICKAQRIIPASYVLQGRSIRVRRAHGRGGFADVSNGKYLGCPVAIKRLRMHEGDSDRIFRRLCQEVVVWKHLSHPNILPLLGVSVSTDPHCFRILSEWMPNGNVMQYARSNPEVDRLQLLSEVVTGVAYLHKLKVVHGDLKGANILVDSAGTARIGDFGLMAMAGLSTIFLSETTDSFGGTVYWMSPELLDPQRFGSNGRPTCESDCYALGMVIYEVLTGLRPFHHLNAYPPVFAVLRGERPGKPLDAESLGFSDTLWELVQSYWSESSSARPTPQRLLDYLSDPSLTWVPPLVYPANGIDTNSDVSSSL</sequence>
<dbReference type="EMBL" id="MU117973">
    <property type="protein sequence ID" value="KAF9651759.1"/>
    <property type="molecule type" value="Genomic_DNA"/>
</dbReference>
<proteinExistence type="predicted"/>
<evidence type="ECO:0000313" key="1">
    <source>
        <dbReference type="EMBL" id="KAF9651759.1"/>
    </source>
</evidence>
<dbReference type="Proteomes" id="UP000886501">
    <property type="component" value="Unassembled WGS sequence"/>
</dbReference>
<reference evidence="1" key="1">
    <citation type="submission" date="2019-10" db="EMBL/GenBank/DDBJ databases">
        <authorList>
            <consortium name="DOE Joint Genome Institute"/>
            <person name="Kuo A."/>
            <person name="Miyauchi S."/>
            <person name="Kiss E."/>
            <person name="Drula E."/>
            <person name="Kohler A."/>
            <person name="Sanchez-Garcia M."/>
            <person name="Andreopoulos B."/>
            <person name="Barry K.W."/>
            <person name="Bonito G."/>
            <person name="Buee M."/>
            <person name="Carver A."/>
            <person name="Chen C."/>
            <person name="Cichocki N."/>
            <person name="Clum A."/>
            <person name="Culley D."/>
            <person name="Crous P.W."/>
            <person name="Fauchery L."/>
            <person name="Girlanda M."/>
            <person name="Hayes R."/>
            <person name="Keri Z."/>
            <person name="Labutti K."/>
            <person name="Lipzen A."/>
            <person name="Lombard V."/>
            <person name="Magnuson J."/>
            <person name="Maillard F."/>
            <person name="Morin E."/>
            <person name="Murat C."/>
            <person name="Nolan M."/>
            <person name="Ohm R."/>
            <person name="Pangilinan J."/>
            <person name="Pereira M."/>
            <person name="Perotto S."/>
            <person name="Peter M."/>
            <person name="Riley R."/>
            <person name="Sitrit Y."/>
            <person name="Stielow B."/>
            <person name="Szollosi G."/>
            <person name="Zifcakova L."/>
            <person name="Stursova M."/>
            <person name="Spatafora J.W."/>
            <person name="Tedersoo L."/>
            <person name="Vaario L.-M."/>
            <person name="Yamada A."/>
            <person name="Yan M."/>
            <person name="Wang P."/>
            <person name="Xu J."/>
            <person name="Bruns T."/>
            <person name="Baldrian P."/>
            <person name="Vilgalys R."/>
            <person name="Henrissat B."/>
            <person name="Grigoriev I.V."/>
            <person name="Hibbett D."/>
            <person name="Nagy L.G."/>
            <person name="Martin F.M."/>
        </authorList>
    </citation>
    <scope>NUCLEOTIDE SEQUENCE</scope>
    <source>
        <strain evidence="1">P2</strain>
    </source>
</reference>
<evidence type="ECO:0000313" key="2">
    <source>
        <dbReference type="Proteomes" id="UP000886501"/>
    </source>
</evidence>
<name>A0ACB6ZQE9_THEGA</name>
<gene>
    <name evidence="1" type="ORF">BDM02DRAFT_527932</name>
</gene>
<organism evidence="1 2">
    <name type="scientific">Thelephora ganbajun</name>
    <name type="common">Ganba fungus</name>
    <dbReference type="NCBI Taxonomy" id="370292"/>
    <lineage>
        <taxon>Eukaryota</taxon>
        <taxon>Fungi</taxon>
        <taxon>Dikarya</taxon>
        <taxon>Basidiomycota</taxon>
        <taxon>Agaricomycotina</taxon>
        <taxon>Agaricomycetes</taxon>
        <taxon>Thelephorales</taxon>
        <taxon>Thelephoraceae</taxon>
        <taxon>Thelephora</taxon>
    </lineage>
</organism>
<keyword evidence="2" id="KW-1185">Reference proteome</keyword>
<protein>
    <submittedName>
        <fullName evidence="1">Kinase-like protein</fullName>
    </submittedName>
</protein>
<comment type="caution">
    <text evidence="1">The sequence shown here is derived from an EMBL/GenBank/DDBJ whole genome shotgun (WGS) entry which is preliminary data.</text>
</comment>